<proteinExistence type="predicted"/>
<feature type="chain" id="PRO_5017690083" evidence="2">
    <location>
        <begin position="22"/>
        <end position="172"/>
    </location>
</feature>
<dbReference type="Proteomes" id="UP000260665">
    <property type="component" value="Unassembled WGS sequence"/>
</dbReference>
<dbReference type="AlphaFoldDB" id="A0A3E1RGZ3"/>
<dbReference type="InterPro" id="IPR025392">
    <property type="entry name" value="DUF4124"/>
</dbReference>
<feature type="signal peptide" evidence="2">
    <location>
        <begin position="1"/>
        <end position="21"/>
    </location>
</feature>
<feature type="domain" description="DUF4124" evidence="3">
    <location>
        <begin position="10"/>
        <end position="60"/>
    </location>
</feature>
<keyword evidence="5" id="KW-1185">Reference proteome</keyword>
<keyword evidence="2" id="KW-0732">Signal</keyword>
<evidence type="ECO:0000313" key="4">
    <source>
        <dbReference type="EMBL" id="RFO98629.1"/>
    </source>
</evidence>
<protein>
    <submittedName>
        <fullName evidence="4">DUF4124 domain-containing protein</fullName>
    </submittedName>
</protein>
<feature type="compositionally biased region" description="Low complexity" evidence="1">
    <location>
        <begin position="64"/>
        <end position="80"/>
    </location>
</feature>
<name>A0A3E1RGZ3_9BURK</name>
<dbReference type="RefSeq" id="WP_117173414.1">
    <property type="nucleotide sequence ID" value="NZ_QFZK01000001.1"/>
</dbReference>
<evidence type="ECO:0000259" key="3">
    <source>
        <dbReference type="Pfam" id="PF13511"/>
    </source>
</evidence>
<evidence type="ECO:0000313" key="5">
    <source>
        <dbReference type="Proteomes" id="UP000260665"/>
    </source>
</evidence>
<reference evidence="4 5" key="1">
    <citation type="submission" date="2018-05" db="EMBL/GenBank/DDBJ databases">
        <title>Rhodoferax soyangensis sp.nov., isolated from an oligotrophic freshwater lake.</title>
        <authorList>
            <person name="Park M."/>
        </authorList>
    </citation>
    <scope>NUCLEOTIDE SEQUENCE [LARGE SCALE GENOMIC DNA]</scope>
    <source>
        <strain evidence="4 5">IMCC26218</strain>
    </source>
</reference>
<evidence type="ECO:0000256" key="2">
    <source>
        <dbReference type="SAM" id="SignalP"/>
    </source>
</evidence>
<dbReference type="Pfam" id="PF13511">
    <property type="entry name" value="DUF4124"/>
    <property type="match status" value="1"/>
</dbReference>
<feature type="region of interest" description="Disordered" evidence="1">
    <location>
        <begin position="37"/>
        <end position="116"/>
    </location>
</feature>
<feature type="compositionally biased region" description="Basic and acidic residues" evidence="1">
    <location>
        <begin position="89"/>
        <end position="116"/>
    </location>
</feature>
<accession>A0A3E1RGZ3</accession>
<gene>
    <name evidence="4" type="ORF">DIC66_01725</name>
</gene>
<organism evidence="4 5">
    <name type="scientific">Rhodoferax lacus</name>
    <dbReference type="NCBI Taxonomy" id="2184758"/>
    <lineage>
        <taxon>Bacteria</taxon>
        <taxon>Pseudomonadati</taxon>
        <taxon>Pseudomonadota</taxon>
        <taxon>Betaproteobacteria</taxon>
        <taxon>Burkholderiales</taxon>
        <taxon>Comamonadaceae</taxon>
        <taxon>Rhodoferax</taxon>
    </lineage>
</organism>
<dbReference type="EMBL" id="QFZK01000001">
    <property type="protein sequence ID" value="RFO98629.1"/>
    <property type="molecule type" value="Genomic_DNA"/>
</dbReference>
<comment type="caution">
    <text evidence="4">The sequence shown here is derived from an EMBL/GenBank/DDBJ whole genome shotgun (WGS) entry which is preliminary data.</text>
</comment>
<sequence>MKILSALLTLALVGVCSTAMAQWQWLDNDGRKVFSDRAPPPDVMEKDILKRPGGLVRPPVVKDAGSSDGAAAAPQDAPAARSIPLTTGVDKDLEAKKKQAADAEAAKRKAEEERVTKARVENCARAKQSLSTFDSGLRISRTNASGEREVMDDTARAVERARIQGLVESECK</sequence>
<evidence type="ECO:0000256" key="1">
    <source>
        <dbReference type="SAM" id="MobiDB-lite"/>
    </source>
</evidence>
<dbReference type="OrthoDB" id="9181422at2"/>